<feature type="region of interest" description="Disordered" evidence="1">
    <location>
        <begin position="1"/>
        <end position="49"/>
    </location>
</feature>
<comment type="caution">
    <text evidence="2">The sequence shown here is derived from an EMBL/GenBank/DDBJ whole genome shotgun (WGS) entry which is preliminary data.</text>
</comment>
<dbReference type="AlphaFoldDB" id="A0A9P6XS65"/>
<sequence length="97" mass="10556">MGVGQPPHETVDKHLRPGRSQQATDRDARASRVMLAGPGPPTRTGTRMPCERSASSQARTMSASKANWVMISGAMRRASMAWHLRSSTCQRSPLPIT</sequence>
<gene>
    <name evidence="2" type="ORF">G6F50_016882</name>
</gene>
<proteinExistence type="predicted"/>
<evidence type="ECO:0000313" key="2">
    <source>
        <dbReference type="EMBL" id="KAG1531122.1"/>
    </source>
</evidence>
<dbReference type="Proteomes" id="UP000740926">
    <property type="component" value="Unassembled WGS sequence"/>
</dbReference>
<organism evidence="2 3">
    <name type="scientific">Rhizopus delemar</name>
    <dbReference type="NCBI Taxonomy" id="936053"/>
    <lineage>
        <taxon>Eukaryota</taxon>
        <taxon>Fungi</taxon>
        <taxon>Fungi incertae sedis</taxon>
        <taxon>Mucoromycota</taxon>
        <taxon>Mucoromycotina</taxon>
        <taxon>Mucoromycetes</taxon>
        <taxon>Mucorales</taxon>
        <taxon>Mucorineae</taxon>
        <taxon>Rhizopodaceae</taxon>
        <taxon>Rhizopus</taxon>
    </lineage>
</organism>
<keyword evidence="3" id="KW-1185">Reference proteome</keyword>
<name>A0A9P6XS65_9FUNG</name>
<dbReference type="EMBL" id="JAANIU010011318">
    <property type="protein sequence ID" value="KAG1531122.1"/>
    <property type="molecule type" value="Genomic_DNA"/>
</dbReference>
<reference evidence="2 3" key="1">
    <citation type="journal article" date="2020" name="Microb. Genom.">
        <title>Genetic diversity of clinical and environmental Mucorales isolates obtained from an investigation of mucormycosis cases among solid organ transplant recipients.</title>
        <authorList>
            <person name="Nguyen M.H."/>
            <person name="Kaul D."/>
            <person name="Muto C."/>
            <person name="Cheng S.J."/>
            <person name="Richter R.A."/>
            <person name="Bruno V.M."/>
            <person name="Liu G."/>
            <person name="Beyhan S."/>
            <person name="Sundermann A.J."/>
            <person name="Mounaud S."/>
            <person name="Pasculle A.W."/>
            <person name="Nierman W.C."/>
            <person name="Driscoll E."/>
            <person name="Cumbie R."/>
            <person name="Clancy C.J."/>
            <person name="Dupont C.L."/>
        </authorList>
    </citation>
    <scope>NUCLEOTIDE SEQUENCE [LARGE SCALE GENOMIC DNA]</scope>
    <source>
        <strain evidence="2 3">GL24</strain>
    </source>
</reference>
<accession>A0A9P6XS65</accession>
<protein>
    <submittedName>
        <fullName evidence="2">Uncharacterized protein</fullName>
    </submittedName>
</protein>
<evidence type="ECO:0000256" key="1">
    <source>
        <dbReference type="SAM" id="MobiDB-lite"/>
    </source>
</evidence>
<evidence type="ECO:0000313" key="3">
    <source>
        <dbReference type="Proteomes" id="UP000740926"/>
    </source>
</evidence>